<organism evidence="2">
    <name type="scientific">Medicago truncatula</name>
    <name type="common">Barrel medic</name>
    <name type="synonym">Medicago tribuloides</name>
    <dbReference type="NCBI Taxonomy" id="3880"/>
    <lineage>
        <taxon>Eukaryota</taxon>
        <taxon>Viridiplantae</taxon>
        <taxon>Streptophyta</taxon>
        <taxon>Embryophyta</taxon>
        <taxon>Tracheophyta</taxon>
        <taxon>Spermatophyta</taxon>
        <taxon>Magnoliopsida</taxon>
        <taxon>eudicotyledons</taxon>
        <taxon>Gunneridae</taxon>
        <taxon>Pentapetalae</taxon>
        <taxon>rosids</taxon>
        <taxon>fabids</taxon>
        <taxon>Fabales</taxon>
        <taxon>Fabaceae</taxon>
        <taxon>Papilionoideae</taxon>
        <taxon>50 kb inversion clade</taxon>
        <taxon>NPAAA clade</taxon>
        <taxon>Hologalegina</taxon>
        <taxon>IRL clade</taxon>
        <taxon>Trifolieae</taxon>
        <taxon>Medicago</taxon>
    </lineage>
</organism>
<evidence type="ECO:0000256" key="1">
    <source>
        <dbReference type="SAM" id="MobiDB-lite"/>
    </source>
</evidence>
<dbReference type="EMBL" id="AC155885">
    <property type="protein sequence ID" value="ABN08207.1"/>
    <property type="molecule type" value="Genomic_DNA"/>
</dbReference>
<protein>
    <submittedName>
        <fullName evidence="2">Uncharacterized protein</fullName>
    </submittedName>
</protein>
<feature type="compositionally biased region" description="Basic and acidic residues" evidence="1">
    <location>
        <begin position="19"/>
        <end position="29"/>
    </location>
</feature>
<dbReference type="AlphaFoldDB" id="A2Q3K7"/>
<proteinExistence type="predicted"/>
<evidence type="ECO:0000313" key="2">
    <source>
        <dbReference type="EMBL" id="ABN08207.1"/>
    </source>
</evidence>
<reference evidence="2" key="2">
    <citation type="submission" date="2007-03" db="EMBL/GenBank/DDBJ databases">
        <authorList>
            <consortium name="The International Medicago Genome Annotation Group"/>
        </authorList>
    </citation>
    <scope>NUCLEOTIDE SEQUENCE</scope>
</reference>
<sequence>MGSGLAKTFVEVKAPRSFIESRQKSRPITDNDGVS</sequence>
<feature type="region of interest" description="Disordered" evidence="1">
    <location>
        <begin position="16"/>
        <end position="35"/>
    </location>
</feature>
<reference evidence="2" key="1">
    <citation type="submission" date="2005-03" db="EMBL/GenBank/DDBJ databases">
        <authorList>
            <person name="Town C.D."/>
        </authorList>
    </citation>
    <scope>NUCLEOTIDE SEQUENCE</scope>
</reference>
<gene>
    <name evidence="2" type="ORF">MtrDRAFT_AC155885g10v2</name>
</gene>
<accession>A2Q3K7</accession>
<name>A2Q3K7_MEDTR</name>